<evidence type="ECO:0000313" key="2">
    <source>
        <dbReference type="EMBL" id="VDB94748.1"/>
    </source>
</evidence>
<accession>A0A9X9MNZ9</accession>
<name>A0A9X9MNZ9_BLUGR</name>
<dbReference type="PANTHER" id="PTHR38248:SF2">
    <property type="entry name" value="FUNK1 11"/>
    <property type="match status" value="1"/>
</dbReference>
<dbReference type="Pfam" id="PF17667">
    <property type="entry name" value="Pkinase_fungal"/>
    <property type="match status" value="1"/>
</dbReference>
<dbReference type="AlphaFoldDB" id="A0A9X9MNZ9"/>
<keyword evidence="3" id="KW-1185">Reference proteome</keyword>
<dbReference type="PANTHER" id="PTHR38248">
    <property type="entry name" value="FUNK1 6"/>
    <property type="match status" value="1"/>
</dbReference>
<dbReference type="Proteomes" id="UP000324639">
    <property type="component" value="Chromosome Bgt_-10"/>
</dbReference>
<dbReference type="EMBL" id="LR026993">
    <property type="protein sequence ID" value="VDB94748.1"/>
    <property type="molecule type" value="Genomic_DNA"/>
</dbReference>
<evidence type="ECO:0000259" key="1">
    <source>
        <dbReference type="Pfam" id="PF17667"/>
    </source>
</evidence>
<proteinExistence type="predicted"/>
<gene>
    <name evidence="2" type="ORF">BGT96224V316_LOCUS7874</name>
</gene>
<organism evidence="2 3">
    <name type="scientific">Blumeria graminis f. sp. tritici</name>
    <dbReference type="NCBI Taxonomy" id="62690"/>
    <lineage>
        <taxon>Eukaryota</taxon>
        <taxon>Fungi</taxon>
        <taxon>Dikarya</taxon>
        <taxon>Ascomycota</taxon>
        <taxon>Pezizomycotina</taxon>
        <taxon>Leotiomycetes</taxon>
        <taxon>Erysiphales</taxon>
        <taxon>Erysiphaceae</taxon>
        <taxon>Blumeria</taxon>
    </lineage>
</organism>
<dbReference type="InterPro" id="IPR040976">
    <property type="entry name" value="Pkinase_fungal"/>
</dbReference>
<protein>
    <submittedName>
        <fullName evidence="2">Bgt-51897</fullName>
    </submittedName>
</protein>
<reference evidence="2 3" key="1">
    <citation type="submission" date="2018-08" db="EMBL/GenBank/DDBJ databases">
        <authorList>
            <person name="Muller C M."/>
        </authorList>
    </citation>
    <scope>NUCLEOTIDE SEQUENCE [LARGE SCALE GENOMIC DNA]</scope>
</reference>
<evidence type="ECO:0000313" key="3">
    <source>
        <dbReference type="Proteomes" id="UP000324639"/>
    </source>
</evidence>
<sequence length="133" mass="15040">MRYVRETSYAQPLRCFVHGFCLHKYHLELCVVNQSGGYSLGEINIIESQEKPVRALSSYMPMSDEELGLDSFFRYLGQHAYITIPAGDNPGEQIEVVPELVARPVTIYSRGNTCHQTTDGEHLIKLSWSSSTK</sequence>
<feature type="domain" description="Fungal-type protein kinase" evidence="1">
    <location>
        <begin position="2"/>
        <end position="132"/>
    </location>
</feature>